<protein>
    <submittedName>
        <fullName evidence="2">Uncharacterized protein</fullName>
    </submittedName>
</protein>
<accession>A0A2T1EMF8</accession>
<keyword evidence="3" id="KW-1185">Reference proteome</keyword>
<proteinExistence type="predicted"/>
<reference evidence="3" key="1">
    <citation type="submission" date="2018-02" db="EMBL/GenBank/DDBJ databases">
        <authorList>
            <person name="Moore K."/>
            <person name="Momper L."/>
        </authorList>
    </citation>
    <scope>NUCLEOTIDE SEQUENCE [LARGE SCALE GENOMIC DNA]</scope>
    <source>
        <strain evidence="3">ULC18</strain>
    </source>
</reference>
<sequence>MDTFLTILFQRCSNGFLEAVNAVSFNLLQQRERIIWEDTHPRARWRYFTVRRHTLPAPAGTATTATTRARRLPTSRLVLLATLLVLLGSWLSRALGRVGCPTIYLQPVPHRPGDTVDFSLPSDHESPSPQSVKPTTTRPTPAKPGTHPSTH</sequence>
<feature type="compositionally biased region" description="Low complexity" evidence="1">
    <location>
        <begin position="134"/>
        <end position="151"/>
    </location>
</feature>
<evidence type="ECO:0000313" key="2">
    <source>
        <dbReference type="EMBL" id="PSB33927.1"/>
    </source>
</evidence>
<dbReference type="AlphaFoldDB" id="A0A2T1EMF8"/>
<dbReference type="RefSeq" id="WP_106254917.1">
    <property type="nucleotide sequence ID" value="NZ_CAWNSW010000059.1"/>
</dbReference>
<feature type="region of interest" description="Disordered" evidence="1">
    <location>
        <begin position="114"/>
        <end position="151"/>
    </location>
</feature>
<dbReference type="EMBL" id="PVWK01000016">
    <property type="protein sequence ID" value="PSB33927.1"/>
    <property type="molecule type" value="Genomic_DNA"/>
</dbReference>
<comment type="caution">
    <text evidence="2">The sequence shown here is derived from an EMBL/GenBank/DDBJ whole genome shotgun (WGS) entry which is preliminary data.</text>
</comment>
<evidence type="ECO:0000256" key="1">
    <source>
        <dbReference type="SAM" id="MobiDB-lite"/>
    </source>
</evidence>
<gene>
    <name evidence="2" type="ORF">C7B82_03430</name>
</gene>
<organism evidence="2 3">
    <name type="scientific">Stenomitos frigidus ULC18</name>
    <dbReference type="NCBI Taxonomy" id="2107698"/>
    <lineage>
        <taxon>Bacteria</taxon>
        <taxon>Bacillati</taxon>
        <taxon>Cyanobacteriota</taxon>
        <taxon>Cyanophyceae</taxon>
        <taxon>Leptolyngbyales</taxon>
        <taxon>Leptolyngbyaceae</taxon>
        <taxon>Stenomitos</taxon>
    </lineage>
</organism>
<dbReference type="Proteomes" id="UP000239576">
    <property type="component" value="Unassembled WGS sequence"/>
</dbReference>
<reference evidence="2 3" key="2">
    <citation type="submission" date="2018-03" db="EMBL/GenBank/DDBJ databases">
        <title>The ancient ancestry and fast evolution of plastids.</title>
        <authorList>
            <person name="Moore K.R."/>
            <person name="Magnabosco C."/>
            <person name="Momper L."/>
            <person name="Gold D.A."/>
            <person name="Bosak T."/>
            <person name="Fournier G.P."/>
        </authorList>
    </citation>
    <scope>NUCLEOTIDE SEQUENCE [LARGE SCALE GENOMIC DNA]</scope>
    <source>
        <strain evidence="2 3">ULC18</strain>
    </source>
</reference>
<name>A0A2T1EMF8_9CYAN</name>
<evidence type="ECO:0000313" key="3">
    <source>
        <dbReference type="Proteomes" id="UP000239576"/>
    </source>
</evidence>